<comment type="caution">
    <text evidence="15">The sequence shown here is derived from an EMBL/GenBank/DDBJ whole genome shotgun (WGS) entry which is preliminary data.</text>
</comment>
<dbReference type="Proteomes" id="UP000307173">
    <property type="component" value="Unassembled WGS sequence"/>
</dbReference>
<comment type="similarity">
    <text evidence="3 13">Belongs to the glycosyl hydrolase 47 family.</text>
</comment>
<name>A0A4T0WXE1_9ASCO</name>
<dbReference type="InterPro" id="IPR036026">
    <property type="entry name" value="Seven-hairpin_glycosidases"/>
</dbReference>
<dbReference type="GO" id="GO:0005509">
    <property type="term" value="F:calcium ion binding"/>
    <property type="evidence" value="ECO:0007669"/>
    <property type="project" value="InterPro"/>
</dbReference>
<evidence type="ECO:0000256" key="2">
    <source>
        <dbReference type="ARBA" id="ARBA00004922"/>
    </source>
</evidence>
<evidence type="ECO:0000256" key="13">
    <source>
        <dbReference type="RuleBase" id="RU361193"/>
    </source>
</evidence>
<dbReference type="GO" id="GO:0004571">
    <property type="term" value="F:mannosyl-oligosaccharide 1,2-alpha-mannosidase activity"/>
    <property type="evidence" value="ECO:0007669"/>
    <property type="project" value="UniProtKB-EC"/>
</dbReference>
<dbReference type="InterPro" id="IPR012341">
    <property type="entry name" value="6hp_glycosidase-like_sf"/>
</dbReference>
<dbReference type="GO" id="GO:0005975">
    <property type="term" value="P:carbohydrate metabolic process"/>
    <property type="evidence" value="ECO:0007669"/>
    <property type="project" value="InterPro"/>
</dbReference>
<dbReference type="EMBL" id="SELW01000623">
    <property type="protein sequence ID" value="TID17673.1"/>
    <property type="molecule type" value="Genomic_DNA"/>
</dbReference>
<accession>A0A4T0WXE1</accession>
<gene>
    <name evidence="15" type="ORF">CANINC_003942</name>
</gene>
<feature type="active site" evidence="10">
    <location>
        <position position="432"/>
    </location>
</feature>
<evidence type="ECO:0000256" key="1">
    <source>
        <dbReference type="ARBA" id="ARBA00001913"/>
    </source>
</evidence>
<keyword evidence="4 11" id="KW-0479">Metal-binding</keyword>
<dbReference type="EC" id="3.2.1.-" evidence="13"/>
<protein>
    <recommendedName>
        <fullName evidence="13">alpha-1,2-Mannosidase</fullName>
        <ecNumber evidence="13">3.2.1.-</ecNumber>
    </recommendedName>
</protein>
<feature type="disulfide bond" evidence="12">
    <location>
        <begin position="334"/>
        <end position="377"/>
    </location>
</feature>
<reference evidence="15 16" key="1">
    <citation type="journal article" date="2019" name="Front. Genet.">
        <title>Whole-Genome Sequencing of the Opportunistic Yeast Pathogen Candida inconspicua Uncovers Its Hybrid Origin.</title>
        <authorList>
            <person name="Mixao V."/>
            <person name="Hansen A.P."/>
            <person name="Saus E."/>
            <person name="Boekhout T."/>
            <person name="Lass-Florl C."/>
            <person name="Gabaldon T."/>
        </authorList>
    </citation>
    <scope>NUCLEOTIDE SEQUENCE [LARGE SCALE GENOMIC DNA]</scope>
    <source>
        <strain evidence="15 16">CBS 180</strain>
    </source>
</reference>
<dbReference type="PRINTS" id="PR00747">
    <property type="entry name" value="GLYHDRLASE47"/>
</dbReference>
<comment type="catalytic activity">
    <reaction evidence="9">
        <text>N(4)-(alpha-D-Man-(1-&gt;2)-alpha-D-Man-(1-&gt;2)-alpha-D-Man-(1-&gt;3)-[alpha-D-Man-(1-&gt;2)-alpha-D-Man-(1-&gt;3)-[alpha-D-Man-(1-&gt;2)-alpha-D-Man-(1-&gt;6)]-alpha-D-Man-(1-&gt;6)]-beta-D-Man-(1-&gt;4)-beta-D-GlcNAc-(1-&gt;4)-beta-D-GlcNAc)-L-asparaginyl-[protein] (N-glucan mannose isomer 9A1,2,3B1,2,3) + 4 H2O = N(4)-(alpha-D-Man-(1-&gt;3)-[alpha-D-Man-(1-&gt;3)-[alpha-D-Man-(1-&gt;6)]-alpha-D-Man-(1-&gt;6)]-beta-D-Man-(1-&gt;4)-beta-D-GlcNAc-(1-&gt;4)-beta-D-GlcNAc)-L-asparaginyl-[protein] (N-glucan mannose isomer 5A1,2) + 4 beta-D-mannose</text>
        <dbReference type="Rhea" id="RHEA:56008"/>
        <dbReference type="Rhea" id="RHEA-COMP:14356"/>
        <dbReference type="Rhea" id="RHEA-COMP:14367"/>
        <dbReference type="ChEBI" id="CHEBI:15377"/>
        <dbReference type="ChEBI" id="CHEBI:28563"/>
        <dbReference type="ChEBI" id="CHEBI:59087"/>
        <dbReference type="ChEBI" id="CHEBI:139493"/>
        <dbReference type="EC" id="3.2.1.113"/>
    </reaction>
</comment>
<keyword evidence="6 11" id="KW-0106">Calcium</keyword>
<dbReference type="PANTHER" id="PTHR11742:SF55">
    <property type="entry name" value="ENDOPLASMIC RETICULUM MANNOSYL-OLIGOSACCHARIDE 1,2-ALPHA-MANNOSIDASE"/>
    <property type="match status" value="1"/>
</dbReference>
<evidence type="ECO:0000256" key="8">
    <source>
        <dbReference type="ARBA" id="ARBA00047669"/>
    </source>
</evidence>
<keyword evidence="13" id="KW-0326">Glycosidase</keyword>
<dbReference type="GO" id="GO:0036503">
    <property type="term" value="P:ERAD pathway"/>
    <property type="evidence" value="ECO:0007669"/>
    <property type="project" value="UniProtKB-ARBA"/>
</dbReference>
<evidence type="ECO:0000256" key="14">
    <source>
        <dbReference type="SAM" id="MobiDB-lite"/>
    </source>
</evidence>
<comment type="cofactor">
    <cofactor evidence="1 11">
        <name>Ca(2+)</name>
        <dbReference type="ChEBI" id="CHEBI:29108"/>
    </cofactor>
</comment>
<evidence type="ECO:0000313" key="15">
    <source>
        <dbReference type="EMBL" id="TID17673.1"/>
    </source>
</evidence>
<evidence type="ECO:0000256" key="10">
    <source>
        <dbReference type="PIRSR" id="PIRSR601382-1"/>
    </source>
</evidence>
<evidence type="ECO:0000256" key="11">
    <source>
        <dbReference type="PIRSR" id="PIRSR601382-2"/>
    </source>
</evidence>
<comment type="pathway">
    <text evidence="2">Protein modification; protein glycosylation.</text>
</comment>
<dbReference type="PANTHER" id="PTHR11742">
    <property type="entry name" value="MANNOSYL-OLIGOSACCHARIDE ALPHA-1,2-MANNOSIDASE-RELATED"/>
    <property type="match status" value="1"/>
</dbReference>
<feature type="binding site" evidence="11">
    <location>
        <position position="537"/>
    </location>
    <ligand>
        <name>Ca(2+)</name>
        <dbReference type="ChEBI" id="CHEBI:29108"/>
    </ligand>
</feature>
<organism evidence="15 16">
    <name type="scientific">Pichia inconspicua</name>
    <dbReference type="NCBI Taxonomy" id="52247"/>
    <lineage>
        <taxon>Eukaryota</taxon>
        <taxon>Fungi</taxon>
        <taxon>Dikarya</taxon>
        <taxon>Ascomycota</taxon>
        <taxon>Saccharomycotina</taxon>
        <taxon>Pichiomycetes</taxon>
        <taxon>Pichiales</taxon>
        <taxon>Pichiaceae</taxon>
        <taxon>Pichia</taxon>
    </lineage>
</organism>
<proteinExistence type="inferred from homology"/>
<evidence type="ECO:0000313" key="16">
    <source>
        <dbReference type="Proteomes" id="UP000307173"/>
    </source>
</evidence>
<dbReference type="OrthoDB" id="8118055at2759"/>
<feature type="region of interest" description="Disordered" evidence="14">
    <location>
        <begin position="674"/>
        <end position="698"/>
    </location>
</feature>
<keyword evidence="16" id="KW-1185">Reference proteome</keyword>
<evidence type="ECO:0000256" key="5">
    <source>
        <dbReference type="ARBA" id="ARBA00022801"/>
    </source>
</evidence>
<dbReference type="AlphaFoldDB" id="A0A4T0WXE1"/>
<sequence length="698" mass="79237">MLTKAFFISIGIYFLFNWLFDSSAGFYNSGSSKSNPSALWSSRKNLVKETFLESWNDYVKHGWGYDVYSPVKQKGKNIGSEPLGWIIVDSLDTLMLMDCKEELEDAKSWVDKELNYNINTDVNVFETTIRMLGGLLSAHYLSDDPEENIFLEKAVLLGNKLVTAFDTPSGIPAMELNLKKEKPGRSGFPALGASTAEIATLQLEFKYLSNLTGEAYFWDAAEKVMSYLHRNQYSEAGVSKKYDGLAPIYVSQTSGEFTKDLIRLGSRGDSYYEYLLKQYLQTNEDIYLDMYQDAFKGIKKHLMKESYPSKYVYFGELPGGMDGPVDDKMDHLVCFIGGLFALGATNGLTETEAKVQPWWDSFHAEQLDTAKELAKTCYHMYHDTPGTHLSPEIVILNTDKEYNQETKRGMVRSSRGDFYVKPNDKHNLQRPETVETLYYLYKITNDEIYREWGWEIFQNFVKYTKVTDPNGKNPRYTCLKDCTTDPPVLADNMESFWLAETLKYLYLLFDDDKGSTKSGLQNDEVDKWNLKNIVFNTEAHPLPKFDGSQFIKKWIKGVGPVGNSAPAKKKVENIAKEEVDSVNPDDVVDTQAKVTENEKKKDGINKMVSGRNSGLDVNVEEDSLKENRVVDKDSLDDNVEVANKMKAAGEKLVPKQDVAKPLDQQLKDAIDEAIDNDDREGKFEQLSADVDAELRQDS</sequence>
<dbReference type="InterPro" id="IPR001382">
    <property type="entry name" value="Glyco_hydro_47"/>
</dbReference>
<feature type="active site" evidence="10">
    <location>
        <position position="269"/>
    </location>
</feature>
<dbReference type="InterPro" id="IPR050749">
    <property type="entry name" value="Glycosyl_Hydrolase_47"/>
</dbReference>
<feature type="active site" description="Proton donor" evidence="10">
    <location>
        <position position="126"/>
    </location>
</feature>
<dbReference type="SUPFAM" id="SSF48225">
    <property type="entry name" value="Seven-hairpin glycosidases"/>
    <property type="match status" value="1"/>
</dbReference>
<dbReference type="STRING" id="52247.A0A4T0WXE1"/>
<evidence type="ECO:0000256" key="12">
    <source>
        <dbReference type="PIRSR" id="PIRSR601382-3"/>
    </source>
</evidence>
<keyword evidence="5 13" id="KW-0378">Hydrolase</keyword>
<evidence type="ECO:0000256" key="6">
    <source>
        <dbReference type="ARBA" id="ARBA00022837"/>
    </source>
</evidence>
<evidence type="ECO:0000256" key="4">
    <source>
        <dbReference type="ARBA" id="ARBA00022723"/>
    </source>
</evidence>
<dbReference type="Pfam" id="PF01532">
    <property type="entry name" value="Glyco_hydro_47"/>
    <property type="match status" value="1"/>
</dbReference>
<dbReference type="GO" id="GO:0005783">
    <property type="term" value="C:endoplasmic reticulum"/>
    <property type="evidence" value="ECO:0007669"/>
    <property type="project" value="TreeGrafter"/>
</dbReference>
<keyword evidence="7 12" id="KW-1015">Disulfide bond</keyword>
<evidence type="ECO:0000256" key="3">
    <source>
        <dbReference type="ARBA" id="ARBA00007658"/>
    </source>
</evidence>
<feature type="active site" description="Proton donor" evidence="10">
    <location>
        <position position="392"/>
    </location>
</feature>
<evidence type="ECO:0000256" key="9">
    <source>
        <dbReference type="ARBA" id="ARBA00048605"/>
    </source>
</evidence>
<comment type="catalytic activity">
    <reaction evidence="8">
        <text>N(4)-(alpha-D-Man-(1-&gt;2)-alpha-D-Man-(1-&gt;2)-alpha-D-Man-(1-&gt;3)-[alpha-D-Man-(1-&gt;3)-[alpha-D-Man-(1-&gt;2)-alpha-D-Man-(1-&gt;6)]-alpha-D-Man-(1-&gt;6)]-beta-D-Man-(1-&gt;4)-beta-D-GlcNAc-(1-&gt;4)-beta-D-GlcNAc)-L-asparaginyl-[protein] (N-glucan mannose isomer 8A1,2,3B1,3) + 3 H2O = N(4)-(alpha-D-Man-(1-&gt;3)-[alpha-D-Man-(1-&gt;3)-[alpha-D-Man-(1-&gt;6)]-alpha-D-Man-(1-&gt;6)]-beta-D-Man-(1-&gt;4)-beta-D-GlcNAc-(1-&gt;4)-beta-D-GlcNAc)-L-asparaginyl-[protein] (N-glucan mannose isomer 5A1,2) + 3 beta-D-mannose</text>
        <dbReference type="Rhea" id="RHEA:56028"/>
        <dbReference type="Rhea" id="RHEA-COMP:14358"/>
        <dbReference type="Rhea" id="RHEA-COMP:14367"/>
        <dbReference type="ChEBI" id="CHEBI:15377"/>
        <dbReference type="ChEBI" id="CHEBI:28563"/>
        <dbReference type="ChEBI" id="CHEBI:59087"/>
        <dbReference type="ChEBI" id="CHEBI:60628"/>
        <dbReference type="EC" id="3.2.1.113"/>
    </reaction>
</comment>
<dbReference type="GO" id="GO:0016020">
    <property type="term" value="C:membrane"/>
    <property type="evidence" value="ECO:0007669"/>
    <property type="project" value="InterPro"/>
</dbReference>
<dbReference type="Gene3D" id="1.50.10.10">
    <property type="match status" value="1"/>
</dbReference>
<evidence type="ECO:0000256" key="7">
    <source>
        <dbReference type="ARBA" id="ARBA00023157"/>
    </source>
</evidence>